<dbReference type="RefSeq" id="WP_008108322.1">
    <property type="nucleotide sequence ID" value="NZ_FOSD01000004.1"/>
</dbReference>
<keyword evidence="3" id="KW-1185">Reference proteome</keyword>
<organism evidence="2 3">
    <name type="scientific">Candidatus Pantoea symbiotica</name>
    <dbReference type="NCBI Taxonomy" id="1884370"/>
    <lineage>
        <taxon>Bacteria</taxon>
        <taxon>Pseudomonadati</taxon>
        <taxon>Pseudomonadota</taxon>
        <taxon>Gammaproteobacteria</taxon>
        <taxon>Enterobacterales</taxon>
        <taxon>Erwiniaceae</taxon>
        <taxon>Pantoea</taxon>
    </lineage>
</organism>
<feature type="transmembrane region" description="Helical" evidence="1">
    <location>
        <begin position="20"/>
        <end position="40"/>
    </location>
</feature>
<name>A0A1I3W9R6_9GAMM</name>
<sequence length="61" mass="6801">MNSAISARRRPKTGTMTRVVLLVSFLILFGRLLFIIPGAIEHHQQKKAIPEPVTLSTSDSR</sequence>
<dbReference type="Proteomes" id="UP000198841">
    <property type="component" value="Unassembled WGS sequence"/>
</dbReference>
<evidence type="ECO:0000313" key="2">
    <source>
        <dbReference type="EMBL" id="SFK04414.1"/>
    </source>
</evidence>
<keyword evidence="1" id="KW-0472">Membrane</keyword>
<reference evidence="2 3" key="1">
    <citation type="submission" date="2016-10" db="EMBL/GenBank/DDBJ databases">
        <authorList>
            <person name="Varghese N."/>
            <person name="Submissions S."/>
        </authorList>
    </citation>
    <scope>NUCLEOTIDE SEQUENCE [LARGE SCALE GENOMIC DNA]</scope>
    <source>
        <strain evidence="2 3">YR512</strain>
    </source>
</reference>
<evidence type="ECO:0000313" key="3">
    <source>
        <dbReference type="Proteomes" id="UP000198841"/>
    </source>
</evidence>
<accession>A0A1I3W9R6</accession>
<dbReference type="InterPro" id="IPR022576">
    <property type="entry name" value="YfgG"/>
</dbReference>
<keyword evidence="1" id="KW-1133">Transmembrane helix</keyword>
<dbReference type="Pfam" id="PF11119">
    <property type="entry name" value="DUF2633"/>
    <property type="match status" value="1"/>
</dbReference>
<evidence type="ECO:0008006" key="4">
    <source>
        <dbReference type="Google" id="ProtNLM"/>
    </source>
</evidence>
<evidence type="ECO:0000256" key="1">
    <source>
        <dbReference type="SAM" id="Phobius"/>
    </source>
</evidence>
<protein>
    <recommendedName>
        <fullName evidence="4">DUF2633 domain-containing protein</fullName>
    </recommendedName>
</protein>
<proteinExistence type="predicted"/>
<dbReference type="EMBL" id="FOSD01000004">
    <property type="protein sequence ID" value="SFK04414.1"/>
    <property type="molecule type" value="Genomic_DNA"/>
</dbReference>
<comment type="caution">
    <text evidence="2">The sequence shown here is derived from an EMBL/GenBank/DDBJ whole genome shotgun (WGS) entry which is preliminary data.</text>
</comment>
<keyword evidence="1" id="KW-0812">Transmembrane</keyword>
<gene>
    <name evidence="2" type="ORF">SAMN05518863_104109</name>
</gene>